<feature type="transmembrane region" description="Helical" evidence="1">
    <location>
        <begin position="273"/>
        <end position="292"/>
    </location>
</feature>
<proteinExistence type="predicted"/>
<feature type="transmembrane region" description="Helical" evidence="1">
    <location>
        <begin position="20"/>
        <end position="40"/>
    </location>
</feature>
<sequence>MGRDRPPFRLIEGGARKASIAPAFEFAALGAGLTLAMALLGRLPSWFHDLGTFQTLFALAFVFVALALLRIRRYQDLPHVGLAVLAVAVAARLVLLPAAPSLSGDLYRYVWEGRVLLHGGNPYRQSPDDPRLASLRDREIYANVNHKNLATIYPPLAEAGFALVARLSPTVAAFKLWVALHDLALVLVPLSWSKRRGLSPVAVIAYAWNPLVLVEYAGSGHNDPVALLWLVVALALARERPIGSALALVAGSLTKLAPLVALPFLLRRWPWRARVPAVLLLAAGLGAFLALARGPNSGLNAFWEAWRNNELAFHYLERAVGGFATARGAALVMLAAVTAWALVKRRSETDATRLGLRASLLLSPVLHPWYLGWALAFEPLGPSAPWLLLSLTAVLNYGVLSTPAEGRDFHLALAWRWVEYGAPLALAIVLGVRARSRAESGRT</sequence>
<comment type="caution">
    <text evidence="2">The sequence shown here is derived from an EMBL/GenBank/DDBJ whole genome shotgun (WGS) entry which is preliminary data.</text>
</comment>
<evidence type="ECO:0000256" key="1">
    <source>
        <dbReference type="SAM" id="Phobius"/>
    </source>
</evidence>
<feature type="transmembrane region" description="Helical" evidence="1">
    <location>
        <begin position="354"/>
        <end position="371"/>
    </location>
</feature>
<reference evidence="2 3" key="1">
    <citation type="journal article" date="2019" name="Nat. Microbiol.">
        <title>Mediterranean grassland soil C-N compound turnover is dependent on rainfall and depth, and is mediated by genomically divergent microorganisms.</title>
        <authorList>
            <person name="Diamond S."/>
            <person name="Andeer P.F."/>
            <person name="Li Z."/>
            <person name="Crits-Christoph A."/>
            <person name="Burstein D."/>
            <person name="Anantharaman K."/>
            <person name="Lane K.R."/>
            <person name="Thomas B.C."/>
            <person name="Pan C."/>
            <person name="Northen T.R."/>
            <person name="Banfield J.F."/>
        </authorList>
    </citation>
    <scope>NUCLEOTIDE SEQUENCE [LARGE SCALE GENOMIC DNA]</scope>
    <source>
        <strain evidence="2">WS_2</strain>
    </source>
</reference>
<feature type="transmembrane region" description="Helical" evidence="1">
    <location>
        <begin position="172"/>
        <end position="192"/>
    </location>
</feature>
<feature type="transmembrane region" description="Helical" evidence="1">
    <location>
        <begin position="46"/>
        <end position="68"/>
    </location>
</feature>
<dbReference type="Pfam" id="PF26314">
    <property type="entry name" value="MptA_B_family"/>
    <property type="match status" value="1"/>
</dbReference>
<evidence type="ECO:0000313" key="3">
    <source>
        <dbReference type="Proteomes" id="UP000317716"/>
    </source>
</evidence>
<gene>
    <name evidence="2" type="ORF">E6K72_08190</name>
</gene>
<organism evidence="2 3">
    <name type="scientific">Eiseniibacteriota bacterium</name>
    <dbReference type="NCBI Taxonomy" id="2212470"/>
    <lineage>
        <taxon>Bacteria</taxon>
        <taxon>Candidatus Eiseniibacteriota</taxon>
    </lineage>
</organism>
<keyword evidence="1" id="KW-0812">Transmembrane</keyword>
<keyword evidence="1" id="KW-1133">Transmembrane helix</keyword>
<dbReference type="GO" id="GO:0005886">
    <property type="term" value="C:plasma membrane"/>
    <property type="evidence" value="ECO:0007669"/>
    <property type="project" value="UniProtKB-SubCell"/>
</dbReference>
<dbReference type="EMBL" id="VBOS01000291">
    <property type="protein sequence ID" value="TMQ53732.1"/>
    <property type="molecule type" value="Genomic_DNA"/>
</dbReference>
<name>A0A538SQV2_UNCEI</name>
<feature type="transmembrane region" description="Helical" evidence="1">
    <location>
        <begin position="242"/>
        <end position="266"/>
    </location>
</feature>
<dbReference type="AlphaFoldDB" id="A0A538SQV2"/>
<feature type="transmembrane region" description="Helical" evidence="1">
    <location>
        <begin position="319"/>
        <end position="342"/>
    </location>
</feature>
<protein>
    <submittedName>
        <fullName evidence="2">DUF2029 domain-containing protein</fullName>
    </submittedName>
</protein>
<feature type="transmembrane region" description="Helical" evidence="1">
    <location>
        <begin position="80"/>
        <end position="99"/>
    </location>
</feature>
<dbReference type="GO" id="GO:0016758">
    <property type="term" value="F:hexosyltransferase activity"/>
    <property type="evidence" value="ECO:0007669"/>
    <property type="project" value="InterPro"/>
</dbReference>
<keyword evidence="1" id="KW-0472">Membrane</keyword>
<evidence type="ECO:0000313" key="2">
    <source>
        <dbReference type="EMBL" id="TMQ53732.1"/>
    </source>
</evidence>
<dbReference type="Proteomes" id="UP000317716">
    <property type="component" value="Unassembled WGS sequence"/>
</dbReference>
<accession>A0A538SQV2</accession>